<keyword evidence="2" id="KW-1185">Reference proteome</keyword>
<evidence type="ECO:0000313" key="2">
    <source>
        <dbReference type="Proteomes" id="UP001249851"/>
    </source>
</evidence>
<comment type="caution">
    <text evidence="1">The sequence shown here is derived from an EMBL/GenBank/DDBJ whole genome shotgun (WGS) entry which is preliminary data.</text>
</comment>
<sequence>MSQLLSKFGREMHCIEKEENVLNLLDWLNSEASLRSRVRKDADYHDNSGEHRISRKFDNRAIDSETSDDDVCPLGCEAKHLLAACPKYQRSTIDQRWEIVKQNNRCRKCLRKHHTNVC</sequence>
<dbReference type="EMBL" id="JARQWQ010000042">
    <property type="protein sequence ID" value="KAK2558954.1"/>
    <property type="molecule type" value="Genomic_DNA"/>
</dbReference>
<protein>
    <submittedName>
        <fullName evidence="1">Uncharacterized protein</fullName>
    </submittedName>
</protein>
<organism evidence="1 2">
    <name type="scientific">Acropora cervicornis</name>
    <name type="common">Staghorn coral</name>
    <dbReference type="NCBI Taxonomy" id="6130"/>
    <lineage>
        <taxon>Eukaryota</taxon>
        <taxon>Metazoa</taxon>
        <taxon>Cnidaria</taxon>
        <taxon>Anthozoa</taxon>
        <taxon>Hexacorallia</taxon>
        <taxon>Scleractinia</taxon>
        <taxon>Astrocoeniina</taxon>
        <taxon>Acroporidae</taxon>
        <taxon>Acropora</taxon>
    </lineage>
</organism>
<reference evidence="1" key="2">
    <citation type="journal article" date="2023" name="Science">
        <title>Genomic signatures of disease resistance in endangered staghorn corals.</title>
        <authorList>
            <person name="Vollmer S.V."/>
            <person name="Selwyn J.D."/>
            <person name="Despard B.A."/>
            <person name="Roesel C.L."/>
        </authorList>
    </citation>
    <scope>NUCLEOTIDE SEQUENCE</scope>
    <source>
        <strain evidence="1">K2</strain>
    </source>
</reference>
<accession>A0AAD9QD24</accession>
<reference evidence="1" key="1">
    <citation type="journal article" date="2023" name="G3 (Bethesda)">
        <title>Whole genome assembly and annotation of the endangered Caribbean coral Acropora cervicornis.</title>
        <authorList>
            <person name="Selwyn J.D."/>
            <person name="Vollmer S.V."/>
        </authorList>
    </citation>
    <scope>NUCLEOTIDE SEQUENCE</scope>
    <source>
        <strain evidence="1">K2</strain>
    </source>
</reference>
<proteinExistence type="predicted"/>
<dbReference type="Proteomes" id="UP001249851">
    <property type="component" value="Unassembled WGS sequence"/>
</dbReference>
<dbReference type="AlphaFoldDB" id="A0AAD9QD24"/>
<name>A0AAD9QD24_ACRCE</name>
<evidence type="ECO:0000313" key="1">
    <source>
        <dbReference type="EMBL" id="KAK2558954.1"/>
    </source>
</evidence>
<gene>
    <name evidence="1" type="ORF">P5673_018581</name>
</gene>